<dbReference type="GeneID" id="18250654"/>
<dbReference type="AlphaFoldDB" id="G3AZ75"/>
<evidence type="ECO:0000313" key="1">
    <source>
        <dbReference type="EMBL" id="EGV66027.1"/>
    </source>
</evidence>
<dbReference type="EMBL" id="GL996512">
    <property type="protein sequence ID" value="EGV66027.1"/>
    <property type="molecule type" value="Genomic_DNA"/>
</dbReference>
<gene>
    <name evidence="1" type="ORF">CANTEDRAFT_97091</name>
</gene>
<keyword evidence="2" id="KW-1185">Reference proteome</keyword>
<evidence type="ECO:0000313" key="2">
    <source>
        <dbReference type="Proteomes" id="UP000000707"/>
    </source>
</evidence>
<accession>G3AZ75</accession>
<dbReference type="KEGG" id="cten:18250654"/>
<dbReference type="RefSeq" id="XP_006684601.1">
    <property type="nucleotide sequence ID" value="XM_006684538.1"/>
</dbReference>
<protein>
    <submittedName>
        <fullName evidence="1">DUF1690-domain-containing protein</fullName>
    </submittedName>
</protein>
<dbReference type="OrthoDB" id="333239at2759"/>
<dbReference type="HOGENOM" id="CLU_093897_2_0_1"/>
<dbReference type="InterPro" id="IPR012471">
    <property type="entry name" value="DUF1690"/>
</dbReference>
<dbReference type="Pfam" id="PF07956">
    <property type="entry name" value="DUF1690"/>
    <property type="match status" value="1"/>
</dbReference>
<dbReference type="STRING" id="590646.G3AZ75"/>
<organism evidence="2">
    <name type="scientific">Candida tenuis (strain ATCC 10573 / BCRC 21748 / CBS 615 / JCM 9827 / NBRC 10315 / NRRL Y-1498 / VKM Y-70)</name>
    <name type="common">Yeast</name>
    <name type="synonym">Yamadazyma tenuis</name>
    <dbReference type="NCBI Taxonomy" id="590646"/>
    <lineage>
        <taxon>Eukaryota</taxon>
        <taxon>Fungi</taxon>
        <taxon>Dikarya</taxon>
        <taxon>Ascomycota</taxon>
        <taxon>Saccharomycotina</taxon>
        <taxon>Pichiomycetes</taxon>
        <taxon>Debaryomycetaceae</taxon>
        <taxon>Yamadazyma</taxon>
    </lineage>
</organism>
<dbReference type="Proteomes" id="UP000000707">
    <property type="component" value="Unassembled WGS sequence"/>
</dbReference>
<sequence>MGSTTSKPEKKVFTPQAPVDFSASFLSQLENSSESDYSRAQYTEKYIQDRVAQEVKKLEAEAIKHFQQTTQGAILPEDGTPVVSVPSSNEKIQHLKQLIQKNIALTTVEVTEDIKASRKSVIECLKHNEGKSLNCWDEVTKFNQLVKDL</sequence>
<reference evidence="1 2" key="1">
    <citation type="journal article" date="2011" name="Proc. Natl. Acad. Sci. U.S.A.">
        <title>Comparative genomics of xylose-fermenting fungi for enhanced biofuel production.</title>
        <authorList>
            <person name="Wohlbach D.J."/>
            <person name="Kuo A."/>
            <person name="Sato T.K."/>
            <person name="Potts K.M."/>
            <person name="Salamov A.A."/>
            <person name="LaButti K.M."/>
            <person name="Sun H."/>
            <person name="Clum A."/>
            <person name="Pangilinan J.L."/>
            <person name="Lindquist E.A."/>
            <person name="Lucas S."/>
            <person name="Lapidus A."/>
            <person name="Jin M."/>
            <person name="Gunawan C."/>
            <person name="Balan V."/>
            <person name="Dale B.E."/>
            <person name="Jeffries T.W."/>
            <person name="Zinkel R."/>
            <person name="Barry K.W."/>
            <person name="Grigoriev I.V."/>
            <person name="Gasch A.P."/>
        </authorList>
    </citation>
    <scope>NUCLEOTIDE SEQUENCE [LARGE SCALE GENOMIC DNA]</scope>
    <source>
        <strain evidence="2">ATCC 10573 / BCRC 21748 / CBS 615 / JCM 9827 / NBRC 10315 / NRRL Y-1498 / VKM Y-70</strain>
    </source>
</reference>
<proteinExistence type="predicted"/>
<dbReference type="eggNOG" id="ENOG502SDJV">
    <property type="taxonomic scope" value="Eukaryota"/>
</dbReference>
<name>G3AZ75_CANTC</name>